<dbReference type="InterPro" id="IPR036922">
    <property type="entry name" value="Rieske_2Fe-2S_sf"/>
</dbReference>
<keyword evidence="5" id="KW-0408">Iron</keyword>
<sequence length="421" mass="47512">MNAIQRPPMPAVDWPGQQDSVTRVPGRVFVDADIYALEQERIFRGPVWNFVGLDVEIPNPGDYKTVQVADTPVIVSRDRDGSIHAWLNRCAHRNAKICLDKLGHTDSFYCVYHQWGYDLTGRLIAVPFQRGIGGQGGMPADFDMDAIRPKKLRVENFCGVLFVSFSDETPPFEDYVGPHVAKFMRRVFNRPIKILGHQHQHMRGNWKLYAENPRDGYHASLLHLFFATFGLFRASQKGQLHVTESGLQTCFYTYVGKEDEAARQQGMQEAAHTYQEGTYKLEDGSLLKGKMEWDDGINLVIIDVFPIMMLQQIANVLNIRQFEPHGPDGVTVHYTFFGYADEDQELTDMRLKQINLIGPAGLVSMEDGLAIEIVQQGIASDGGTEAIIEMGGKTVAPDTTFMASEDPVRGFWNGYRRLMDM</sequence>
<comment type="similarity">
    <text evidence="1">Belongs to the bacterial ring-hydroxylating dioxygenase alpha subunit family.</text>
</comment>
<dbReference type="SUPFAM" id="SSF50022">
    <property type="entry name" value="ISP domain"/>
    <property type="match status" value="1"/>
</dbReference>
<dbReference type="RefSeq" id="WP_158513208.1">
    <property type="nucleotide sequence ID" value="NZ_CP014671.1"/>
</dbReference>
<name>A0A1B1YWQ1_9GAMM</name>
<dbReference type="InterPro" id="IPR017941">
    <property type="entry name" value="Rieske_2Fe-2S"/>
</dbReference>
<dbReference type="PANTHER" id="PTHR43756">
    <property type="entry name" value="CHOLINE MONOOXYGENASE, CHLOROPLASTIC"/>
    <property type="match status" value="1"/>
</dbReference>
<evidence type="ECO:0000256" key="6">
    <source>
        <dbReference type="ARBA" id="ARBA00023014"/>
    </source>
</evidence>
<keyword evidence="6" id="KW-0411">Iron-sulfur</keyword>
<dbReference type="InParanoid" id="A0A1B1YWQ1"/>
<protein>
    <recommendedName>
        <fullName evidence="7">Rieske domain-containing protein</fullName>
    </recommendedName>
</protein>
<dbReference type="Proteomes" id="UP000092952">
    <property type="component" value="Chromosome"/>
</dbReference>
<dbReference type="Pfam" id="PF00355">
    <property type="entry name" value="Rieske"/>
    <property type="match status" value="1"/>
</dbReference>
<dbReference type="InterPro" id="IPR015879">
    <property type="entry name" value="Ring_hydroxy_dOase_asu_C_dom"/>
</dbReference>
<dbReference type="SUPFAM" id="SSF55961">
    <property type="entry name" value="Bet v1-like"/>
    <property type="match status" value="1"/>
</dbReference>
<dbReference type="InterPro" id="IPR001663">
    <property type="entry name" value="Rng_hydr_dOase-A"/>
</dbReference>
<dbReference type="GO" id="GO:0005506">
    <property type="term" value="F:iron ion binding"/>
    <property type="evidence" value="ECO:0007669"/>
    <property type="project" value="InterPro"/>
</dbReference>
<evidence type="ECO:0000313" key="9">
    <source>
        <dbReference type="Proteomes" id="UP000092952"/>
    </source>
</evidence>
<keyword evidence="2" id="KW-0001">2Fe-2S</keyword>
<dbReference type="OrthoDB" id="9796486at2"/>
<keyword evidence="4" id="KW-0560">Oxidoreductase</keyword>
<evidence type="ECO:0000256" key="2">
    <source>
        <dbReference type="ARBA" id="ARBA00022714"/>
    </source>
</evidence>
<dbReference type="GO" id="GO:0051537">
    <property type="term" value="F:2 iron, 2 sulfur cluster binding"/>
    <property type="evidence" value="ECO:0007669"/>
    <property type="project" value="UniProtKB-KW"/>
</dbReference>
<dbReference type="AlphaFoldDB" id="A0A1B1YWQ1"/>
<dbReference type="Gene3D" id="2.102.10.10">
    <property type="entry name" value="Rieske [2Fe-2S] iron-sulphur domain"/>
    <property type="match status" value="1"/>
</dbReference>
<dbReference type="STRING" id="1810504.PG2T_13530"/>
<evidence type="ECO:0000256" key="5">
    <source>
        <dbReference type="ARBA" id="ARBA00023004"/>
    </source>
</evidence>
<dbReference type="Gene3D" id="3.90.380.10">
    <property type="entry name" value="Naphthalene 1,2-dioxygenase Alpha Subunit, Chain A, domain 1"/>
    <property type="match status" value="1"/>
</dbReference>
<evidence type="ECO:0000256" key="4">
    <source>
        <dbReference type="ARBA" id="ARBA00023002"/>
    </source>
</evidence>
<dbReference type="Pfam" id="PF00848">
    <property type="entry name" value="Ring_hydroxyl_A"/>
    <property type="match status" value="1"/>
</dbReference>
<dbReference type="PRINTS" id="PR00090">
    <property type="entry name" value="RNGDIOXGNASE"/>
</dbReference>
<dbReference type="PANTHER" id="PTHR43756:SF1">
    <property type="entry name" value="3-PHENYLPROPIONATE_CINNAMIC ACID DIOXYGENASE SUBUNIT ALPHA"/>
    <property type="match status" value="1"/>
</dbReference>
<evidence type="ECO:0000313" key="8">
    <source>
        <dbReference type="EMBL" id="ANX05097.1"/>
    </source>
</evidence>
<dbReference type="EMBL" id="CP014671">
    <property type="protein sequence ID" value="ANX05097.1"/>
    <property type="molecule type" value="Genomic_DNA"/>
</dbReference>
<keyword evidence="3" id="KW-0479">Metal-binding</keyword>
<dbReference type="KEGG" id="gbi:PG2T_13530"/>
<reference evidence="9" key="1">
    <citation type="submission" date="2016-03" db="EMBL/GenBank/DDBJ databases">
        <title>Complete genome sequence of Solimmundus cernigliae, representing a novel lineage of polycyclic aromatic hydrocarbon degraders within the Gammaproteobacteria.</title>
        <authorList>
            <person name="Singleton D.R."/>
            <person name="Dickey A.N."/>
            <person name="Scholl E.H."/>
            <person name="Wright F.A."/>
            <person name="Aitken M.D."/>
        </authorList>
    </citation>
    <scope>NUCLEOTIDE SEQUENCE [LARGE SCALE GENOMIC DNA]</scope>
    <source>
        <strain evidence="9">TR3.2</strain>
    </source>
</reference>
<accession>A0A1B1YWQ1</accession>
<feature type="domain" description="Rieske" evidence="7">
    <location>
        <begin position="48"/>
        <end position="132"/>
    </location>
</feature>
<evidence type="ECO:0000259" key="7">
    <source>
        <dbReference type="PROSITE" id="PS51296"/>
    </source>
</evidence>
<organism evidence="8 9">
    <name type="scientific">Immundisolibacter cernigliae</name>
    <dbReference type="NCBI Taxonomy" id="1810504"/>
    <lineage>
        <taxon>Bacteria</taxon>
        <taxon>Pseudomonadati</taxon>
        <taxon>Pseudomonadota</taxon>
        <taxon>Gammaproteobacteria</taxon>
        <taxon>Immundisolibacterales</taxon>
        <taxon>Immundisolibacteraceae</taxon>
        <taxon>Immundisolibacter</taxon>
    </lineage>
</organism>
<evidence type="ECO:0000256" key="1">
    <source>
        <dbReference type="ARBA" id="ARBA00008751"/>
    </source>
</evidence>
<keyword evidence="9" id="KW-1185">Reference proteome</keyword>
<dbReference type="PROSITE" id="PS51296">
    <property type="entry name" value="RIESKE"/>
    <property type="match status" value="1"/>
</dbReference>
<evidence type="ECO:0000256" key="3">
    <source>
        <dbReference type="ARBA" id="ARBA00022723"/>
    </source>
</evidence>
<gene>
    <name evidence="8" type="ORF">PG2T_13530</name>
</gene>
<proteinExistence type="inferred from homology"/>
<dbReference type="GO" id="GO:0016491">
    <property type="term" value="F:oxidoreductase activity"/>
    <property type="evidence" value="ECO:0007669"/>
    <property type="project" value="UniProtKB-KW"/>
</dbReference>